<sequence length="155" mass="16863">MGMIFVGRRVPAADLQAVLDDPEAIDALFEGDDVIDLDKSWHGIHYLLTGTAWEITEGAGSAILGGTEVGDDNGYGPPRLLQPGEVKTVAAALETVRPASLRARWDPAALAEAEIYPQYWDPTDFDSYLEPNFTALRDFYRTAAARDQAVLLAIV</sequence>
<evidence type="ECO:0000313" key="2">
    <source>
        <dbReference type="Proteomes" id="UP000609879"/>
    </source>
</evidence>
<dbReference type="Gene3D" id="3.40.1760.10">
    <property type="entry name" value="YfbM-like super family"/>
    <property type="match status" value="1"/>
</dbReference>
<dbReference type="EMBL" id="BOMI01000171">
    <property type="protein sequence ID" value="GID79471.1"/>
    <property type="molecule type" value="Genomic_DNA"/>
</dbReference>
<reference evidence="1 2" key="1">
    <citation type="submission" date="2021-01" db="EMBL/GenBank/DDBJ databases">
        <title>Whole genome shotgun sequence of Actinoplanes deccanensis NBRC 13994.</title>
        <authorList>
            <person name="Komaki H."/>
            <person name="Tamura T."/>
        </authorList>
    </citation>
    <scope>NUCLEOTIDE SEQUENCE [LARGE SCALE GENOMIC DNA]</scope>
    <source>
        <strain evidence="1 2">NBRC 13994</strain>
    </source>
</reference>
<keyword evidence="2" id="KW-1185">Reference proteome</keyword>
<proteinExistence type="predicted"/>
<dbReference type="Proteomes" id="UP000609879">
    <property type="component" value="Unassembled WGS sequence"/>
</dbReference>
<dbReference type="InterPro" id="IPR015068">
    <property type="entry name" value="DUF1877"/>
</dbReference>
<accession>A0ABQ3YHJ1</accession>
<name>A0ABQ3YHJ1_9ACTN</name>
<evidence type="ECO:0008006" key="3">
    <source>
        <dbReference type="Google" id="ProtNLM"/>
    </source>
</evidence>
<organism evidence="1 2">
    <name type="scientific">Paractinoplanes deccanensis</name>
    <dbReference type="NCBI Taxonomy" id="113561"/>
    <lineage>
        <taxon>Bacteria</taxon>
        <taxon>Bacillati</taxon>
        <taxon>Actinomycetota</taxon>
        <taxon>Actinomycetes</taxon>
        <taxon>Micromonosporales</taxon>
        <taxon>Micromonosporaceae</taxon>
        <taxon>Paractinoplanes</taxon>
    </lineage>
</organism>
<dbReference type="Pfam" id="PF08974">
    <property type="entry name" value="DUF1877"/>
    <property type="match status" value="1"/>
</dbReference>
<dbReference type="InterPro" id="IPR035944">
    <property type="entry name" value="YfbM-like_sf"/>
</dbReference>
<protein>
    <recommendedName>
        <fullName evidence="3">DUF1877 family protein</fullName>
    </recommendedName>
</protein>
<comment type="caution">
    <text evidence="1">The sequence shown here is derived from an EMBL/GenBank/DDBJ whole genome shotgun (WGS) entry which is preliminary data.</text>
</comment>
<evidence type="ECO:0000313" key="1">
    <source>
        <dbReference type="EMBL" id="GID79471.1"/>
    </source>
</evidence>
<dbReference type="SUPFAM" id="SSF111069">
    <property type="entry name" value="Hypothetical protein yfbM"/>
    <property type="match status" value="1"/>
</dbReference>
<gene>
    <name evidence="1" type="ORF">Ade02nite_81120</name>
</gene>